<evidence type="ECO:0000313" key="1">
    <source>
        <dbReference type="EMBL" id="ADY25445.1"/>
    </source>
</evidence>
<keyword evidence="2" id="KW-1185">Reference proteome</keyword>
<proteinExistence type="predicted"/>
<evidence type="ECO:0000313" key="2">
    <source>
        <dbReference type="Proteomes" id="UP000007718"/>
    </source>
</evidence>
<gene>
    <name evidence="1" type="ordered locus">Deipr_0272</name>
</gene>
<organism evidence="1 2">
    <name type="scientific">Deinococcus proteolyticus (strain ATCC 35074 / DSM 20540 / JCM 6276 / NBRC 101906 / NCIMB 13154 / VKM Ac-1939 / CCM 2703 / MRP)</name>
    <dbReference type="NCBI Taxonomy" id="693977"/>
    <lineage>
        <taxon>Bacteria</taxon>
        <taxon>Thermotogati</taxon>
        <taxon>Deinococcota</taxon>
        <taxon>Deinococci</taxon>
        <taxon>Deinococcales</taxon>
        <taxon>Deinococcaceae</taxon>
        <taxon>Deinococcus</taxon>
    </lineage>
</organism>
<dbReference type="RefSeq" id="WP_013614054.1">
    <property type="nucleotide sequence ID" value="NC_015161.1"/>
</dbReference>
<protein>
    <submittedName>
        <fullName evidence="1">Uncharacterized protein</fullName>
    </submittedName>
</protein>
<dbReference type="HOGENOM" id="CLU_097087_0_0_0"/>
<dbReference type="STRING" id="693977.Deipr_0272"/>
<accession>F0RJ37</accession>
<dbReference type="EMBL" id="CP002536">
    <property type="protein sequence ID" value="ADY25445.1"/>
    <property type="molecule type" value="Genomic_DNA"/>
</dbReference>
<sequence length="250" mass="25926">MKHCDPSHTVHLEKLQELLRTSQWPELRQELAHGGGALTPDQLAPAAVLALQAGLPGLAASWAAQAGERQLQAAAQLRLGDSDAALALLSGEDDHRAEVMRARAALLAGDAVQAQERAAQAHGRAFEAGDAPSLLAAIALLGELELRGALESGSRTGLHAALNVLAEGLKIAEIVNEPADPHVLALIALTQHHIKGGPKAQATAAKALDRSLAFSPSGVLALTVLGRHEEAQGQAEAGALADGWWAWARA</sequence>
<dbReference type="AlphaFoldDB" id="F0RJ37"/>
<dbReference type="KEGG" id="dpt:Deipr_0272"/>
<dbReference type="OrthoDB" id="71291at2"/>
<name>F0RJ37_DEIPM</name>
<dbReference type="Proteomes" id="UP000007718">
    <property type="component" value="Chromosome"/>
</dbReference>
<reference evidence="2" key="1">
    <citation type="submission" date="2011-02" db="EMBL/GenBank/DDBJ databases">
        <title>The complete sequence of chromosome of Deinococcus proteolyticus DSM 20540.</title>
        <authorList>
            <consortium name="US DOE Joint Genome Institute (JGI-PGF)"/>
            <person name="Lucas S."/>
            <person name="Copeland A."/>
            <person name="Lapidus A."/>
            <person name="Bruce D."/>
            <person name="Goodwin L."/>
            <person name="Pitluck S."/>
            <person name="Kyrpides N."/>
            <person name="Mavromatis K."/>
            <person name="Pagani I."/>
            <person name="Ivanova N."/>
            <person name="Ovchinnikova G."/>
            <person name="Zeytun A."/>
            <person name="Detter J.C."/>
            <person name="Han C."/>
            <person name="Land M."/>
            <person name="Hauser L."/>
            <person name="Markowitz V."/>
            <person name="Cheng J.-F."/>
            <person name="Hugenholtz P."/>
            <person name="Woyke T."/>
            <person name="Wu D."/>
            <person name="Pukall R."/>
            <person name="Steenblock K."/>
            <person name="Brambilla E."/>
            <person name="Klenk H.-P."/>
            <person name="Eisen J.A."/>
        </authorList>
    </citation>
    <scope>NUCLEOTIDE SEQUENCE [LARGE SCALE GENOMIC DNA]</scope>
    <source>
        <strain evidence="2">ATCC 35074 / DSM 20540 / JCM 6276 / NBRC 101906 / NCIMB 13154 / VKM Ac-1939 / CCM 2703 / MRP</strain>
    </source>
</reference>
<reference evidence="1 2" key="2">
    <citation type="journal article" date="2012" name="Stand. Genomic Sci.">
        <title>Complete genome sequence of the orange-red pigmented, radioresistant Deinococcus proteolyticus type strain (MRP(T)).</title>
        <authorList>
            <person name="Copeland A."/>
            <person name="Zeytun A."/>
            <person name="Yassawong M."/>
            <person name="Nolan M."/>
            <person name="Lucas S."/>
            <person name="Hammon N."/>
            <person name="Deshpande S."/>
            <person name="Cheng J.F."/>
            <person name="Han C."/>
            <person name="Tapia R."/>
            <person name="Goodwin L.A."/>
            <person name="Pitluck S."/>
            <person name="Mavromatis K."/>
            <person name="Liolios K."/>
            <person name="Pagani I."/>
            <person name="Ivanova N."/>
            <person name="Mikhailova N."/>
            <person name="Pati A."/>
            <person name="Chen A."/>
            <person name="Palaniappan K."/>
            <person name="Land M."/>
            <person name="Hauser L."/>
            <person name="Jeffries C.D."/>
            <person name="Brambilla E.M."/>
            <person name="Rohde M."/>
            <person name="Sikorski J."/>
            <person name="Pukall R."/>
            <person name="Goker M."/>
            <person name="Detter J.C."/>
            <person name="Woyke T."/>
            <person name="Bristow J."/>
            <person name="Eisen J.A."/>
            <person name="Markowitz V."/>
            <person name="Hugenholtz P."/>
            <person name="Kyrpides N.C."/>
            <person name="Klenk H.P."/>
            <person name="Lapidus A."/>
        </authorList>
    </citation>
    <scope>NUCLEOTIDE SEQUENCE [LARGE SCALE GENOMIC DNA]</scope>
    <source>
        <strain evidence="2">ATCC 35074 / DSM 20540 / JCM 6276 / NBRC 101906 / NCIMB 13154 / VKM Ac-1939 / CCM 2703 / MRP</strain>
    </source>
</reference>